<sequence>MQVITVKVPDELYEKMKAHKEINWSEVIRQAIEKKINELENVRNGEDLIRELERLGIRVEEILAEPPQGERKFQEELRRKSMTRTY</sequence>
<accession>A0A650CMK1</accession>
<dbReference type="RefSeq" id="WP_156005436.1">
    <property type="nucleotide sequence ID" value="NZ_CP045483.1"/>
</dbReference>
<evidence type="ECO:0000313" key="1">
    <source>
        <dbReference type="EMBL" id="QGR19059.1"/>
    </source>
</evidence>
<name>A0A650CMK1_9CREN</name>
<evidence type="ECO:0008006" key="3">
    <source>
        <dbReference type="Google" id="ProtNLM"/>
    </source>
</evidence>
<gene>
    <name evidence="1" type="ORF">D1868_03070</name>
</gene>
<dbReference type="Proteomes" id="UP000423396">
    <property type="component" value="Chromosome"/>
</dbReference>
<dbReference type="KEGG" id="sazo:D1868_03070"/>
<dbReference type="AlphaFoldDB" id="A0A650CMK1"/>
<dbReference type="OrthoDB" id="39930at2157"/>
<evidence type="ECO:0000313" key="2">
    <source>
        <dbReference type="Proteomes" id="UP000423396"/>
    </source>
</evidence>
<proteinExistence type="predicted"/>
<organism evidence="1 2">
    <name type="scientific">Stygiolobus azoricus</name>
    <dbReference type="NCBI Taxonomy" id="41675"/>
    <lineage>
        <taxon>Archaea</taxon>
        <taxon>Thermoproteota</taxon>
        <taxon>Thermoprotei</taxon>
        <taxon>Sulfolobales</taxon>
        <taxon>Sulfolobaceae</taxon>
        <taxon>Stygiolobus</taxon>
    </lineage>
</organism>
<keyword evidence="2" id="KW-1185">Reference proteome</keyword>
<protein>
    <recommendedName>
        <fullName evidence="3">CopG family transcriptional regulator</fullName>
    </recommendedName>
</protein>
<reference evidence="1 2" key="1">
    <citation type="submission" date="2019-10" db="EMBL/GenBank/DDBJ databases">
        <title>Genome Sequences from Six Type Strain Members of the Archaeal Family Sulfolobaceae: Acidianus ambivalens, Acidianus infernus, Metallosphaera prunae, Stygiolobus azoricus, Sulfolobus metallicus, and Sulfurisphaera ohwakuensis.</title>
        <authorList>
            <person name="Counts J.A."/>
            <person name="Kelly R.M."/>
        </authorList>
    </citation>
    <scope>NUCLEOTIDE SEQUENCE [LARGE SCALE GENOMIC DNA]</scope>
    <source>
        <strain evidence="1 2">FC6</strain>
    </source>
</reference>
<dbReference type="EMBL" id="CP045483">
    <property type="protein sequence ID" value="QGR19059.1"/>
    <property type="molecule type" value="Genomic_DNA"/>
</dbReference>
<dbReference type="GeneID" id="42798020"/>